<feature type="transmembrane region" description="Helical" evidence="7">
    <location>
        <begin position="273"/>
        <end position="294"/>
    </location>
</feature>
<feature type="transmembrane region" description="Helical" evidence="7">
    <location>
        <begin position="147"/>
        <end position="165"/>
    </location>
</feature>
<gene>
    <name evidence="9" type="primary">LOC118764605</name>
</gene>
<keyword evidence="2 7" id="KW-0812">Transmembrane</keyword>
<feature type="transmembrane region" description="Helical" evidence="7">
    <location>
        <begin position="50"/>
        <end position="74"/>
    </location>
</feature>
<evidence type="ECO:0000256" key="6">
    <source>
        <dbReference type="ARBA" id="ARBA00023170"/>
    </source>
</evidence>
<keyword evidence="4 7" id="KW-1133">Transmembrane helix</keyword>
<keyword evidence="6" id="KW-0675">Receptor</keyword>
<name>A0A7E6F2A1_9MOLL</name>
<keyword evidence="8" id="KW-1185">Reference proteome</keyword>
<keyword evidence="3" id="KW-0552">Olfaction</keyword>
<evidence type="ECO:0000256" key="3">
    <source>
        <dbReference type="ARBA" id="ARBA00022725"/>
    </source>
</evidence>
<evidence type="ECO:0000256" key="7">
    <source>
        <dbReference type="SAM" id="Phobius"/>
    </source>
</evidence>
<evidence type="ECO:0000256" key="5">
    <source>
        <dbReference type="ARBA" id="ARBA00023136"/>
    </source>
</evidence>
<dbReference type="GO" id="GO:0004984">
    <property type="term" value="F:olfactory receptor activity"/>
    <property type="evidence" value="ECO:0007669"/>
    <property type="project" value="InterPro"/>
</dbReference>
<dbReference type="Pfam" id="PF02949">
    <property type="entry name" value="7tm_6"/>
    <property type="match status" value="1"/>
</dbReference>
<reference evidence="9" key="1">
    <citation type="submission" date="2025-08" db="UniProtKB">
        <authorList>
            <consortium name="RefSeq"/>
        </authorList>
    </citation>
    <scope>IDENTIFICATION</scope>
</reference>
<feature type="transmembrane region" description="Helical" evidence="7">
    <location>
        <begin position="306"/>
        <end position="325"/>
    </location>
</feature>
<dbReference type="GO" id="GO:0005549">
    <property type="term" value="F:odorant binding"/>
    <property type="evidence" value="ECO:0007669"/>
    <property type="project" value="InterPro"/>
</dbReference>
<dbReference type="PANTHER" id="PTHR21421:SF29">
    <property type="entry name" value="GUSTATORY RECEPTOR 5A FOR TREHALOSE-RELATED"/>
    <property type="match status" value="1"/>
</dbReference>
<evidence type="ECO:0000256" key="2">
    <source>
        <dbReference type="ARBA" id="ARBA00022692"/>
    </source>
</evidence>
<evidence type="ECO:0000256" key="1">
    <source>
        <dbReference type="ARBA" id="ARBA00004141"/>
    </source>
</evidence>
<keyword evidence="3" id="KW-0716">Sensory transduction</keyword>
<dbReference type="PANTHER" id="PTHR21421">
    <property type="entry name" value="GUSTATORY RECEPTOR"/>
    <property type="match status" value="1"/>
</dbReference>
<feature type="transmembrane region" description="Helical" evidence="7">
    <location>
        <begin position="86"/>
        <end position="107"/>
    </location>
</feature>
<dbReference type="InterPro" id="IPR004117">
    <property type="entry name" value="7tm6_olfct_rcpt"/>
</dbReference>
<organism evidence="8 9">
    <name type="scientific">Octopus sinensis</name>
    <name type="common">East Asian common octopus</name>
    <dbReference type="NCBI Taxonomy" id="2607531"/>
    <lineage>
        <taxon>Eukaryota</taxon>
        <taxon>Metazoa</taxon>
        <taxon>Spiralia</taxon>
        <taxon>Lophotrochozoa</taxon>
        <taxon>Mollusca</taxon>
        <taxon>Cephalopoda</taxon>
        <taxon>Coleoidea</taxon>
        <taxon>Octopodiformes</taxon>
        <taxon>Octopoda</taxon>
        <taxon>Incirrata</taxon>
        <taxon>Octopodidae</taxon>
        <taxon>Octopus</taxon>
    </lineage>
</organism>
<proteinExistence type="predicted"/>
<evidence type="ECO:0000313" key="8">
    <source>
        <dbReference type="Proteomes" id="UP000515154"/>
    </source>
</evidence>
<evidence type="ECO:0000313" key="9">
    <source>
        <dbReference type="RefSeq" id="XP_036361415.1"/>
    </source>
</evidence>
<protein>
    <submittedName>
        <fullName evidence="9">Uncharacterized protein LOC118764605 isoform X2</fullName>
    </submittedName>
</protein>
<comment type="subcellular location">
    <subcellularLocation>
        <location evidence="1">Membrane</location>
        <topology evidence="1">Multi-pass membrane protein</topology>
    </subcellularLocation>
</comment>
<evidence type="ECO:0000256" key="4">
    <source>
        <dbReference type="ARBA" id="ARBA00022989"/>
    </source>
</evidence>
<feature type="transmembrane region" description="Helical" evidence="7">
    <location>
        <begin position="185"/>
        <end position="207"/>
    </location>
</feature>
<feature type="transmembrane region" description="Helical" evidence="7">
    <location>
        <begin position="369"/>
        <end position="397"/>
    </location>
</feature>
<dbReference type="AlphaFoldDB" id="A0A7E6F2A1"/>
<dbReference type="Proteomes" id="UP000515154">
    <property type="component" value="Linkage group LG8"/>
</dbReference>
<dbReference type="GO" id="GO:0016020">
    <property type="term" value="C:membrane"/>
    <property type="evidence" value="ECO:0007669"/>
    <property type="project" value="UniProtKB-SubCell"/>
</dbReference>
<dbReference type="RefSeq" id="XP_036361415.1">
    <property type="nucleotide sequence ID" value="XM_036505522.1"/>
</dbReference>
<accession>A0A7E6F2A1</accession>
<sequence>MENTSLLLKAVKETSLNEYIQKLKHVAIVRYVPSKFNLEIWKNSTLKTRMLYLCLLGLYLVPLIDNFRIAWFIVEHLLSNDGGDALAKFLVMFIKLFSTTTALIIIWKRDDINHLLQEYEDYVPLHQDERFMEKYYKFGMRYLKSNVCLNFLSCFVFQLIFPVVFQDPLYLLDILTFPVLRDSNLYLLMLIISFLSSIFSLFIYLPYIAIEGIFESFFIDEYNYLSEIFRNFIHQQGNRKHMLEEHANRSEGLIELINQHAKLCRLLNIANKVFQFLTAVILFLHMINLCAIAYELSNNLVTAKSYTFQIAPAAMSATFCVCRLYSGIKINDSAHQLVDHIYAMPLHDLSHEAIIKLSFFLHRLTSEQIGISIGGCFVINPASVLTLIGSIITYSIVAYQTRS</sequence>
<keyword evidence="5 7" id="KW-0472">Membrane</keyword>